<dbReference type="GO" id="GO:0008409">
    <property type="term" value="F:5'-3' exonuclease activity"/>
    <property type="evidence" value="ECO:0007669"/>
    <property type="project" value="InterPro"/>
</dbReference>
<dbReference type="GO" id="GO:0017108">
    <property type="term" value="F:5'-flap endonuclease activity"/>
    <property type="evidence" value="ECO:0007669"/>
    <property type="project" value="InterPro"/>
</dbReference>
<evidence type="ECO:0000256" key="3">
    <source>
        <dbReference type="ARBA" id="ARBA00023125"/>
    </source>
</evidence>
<dbReference type="FunFam" id="1.10.150.20:FF:000003">
    <property type="entry name" value="DNA polymerase I"/>
    <property type="match status" value="1"/>
</dbReference>
<dbReference type="Proteomes" id="UP000381693">
    <property type="component" value="Unassembled WGS sequence"/>
</dbReference>
<dbReference type="InterPro" id="IPR002421">
    <property type="entry name" value="5-3_exonuclease"/>
</dbReference>
<dbReference type="Gene3D" id="3.40.50.1010">
    <property type="entry name" value="5'-nuclease"/>
    <property type="match status" value="1"/>
</dbReference>
<dbReference type="GO" id="GO:0003677">
    <property type="term" value="F:DNA binding"/>
    <property type="evidence" value="ECO:0007669"/>
    <property type="project" value="UniProtKB-KW"/>
</dbReference>
<dbReference type="CDD" id="cd09859">
    <property type="entry name" value="PIN_53EXO"/>
    <property type="match status" value="1"/>
</dbReference>
<organism evidence="5 6">
    <name type="scientific">Methylacidimicrobium cyclopophantes</name>
    <dbReference type="NCBI Taxonomy" id="1041766"/>
    <lineage>
        <taxon>Bacteria</taxon>
        <taxon>Pseudomonadati</taxon>
        <taxon>Verrucomicrobiota</taxon>
        <taxon>Methylacidimicrobium</taxon>
    </lineage>
</organism>
<dbReference type="SUPFAM" id="SSF88723">
    <property type="entry name" value="PIN domain-like"/>
    <property type="match status" value="1"/>
</dbReference>
<keyword evidence="5" id="KW-0808">Transferase</keyword>
<evidence type="ECO:0000313" key="5">
    <source>
        <dbReference type="EMBL" id="VVM04579.1"/>
    </source>
</evidence>
<keyword evidence="5" id="KW-0548">Nucleotidyltransferase</keyword>
<keyword evidence="3" id="KW-0238">DNA-binding</keyword>
<dbReference type="SMART" id="SM00279">
    <property type="entry name" value="HhH2"/>
    <property type="match status" value="1"/>
</dbReference>
<dbReference type="PANTHER" id="PTHR42646:SF2">
    <property type="entry name" value="5'-3' EXONUCLEASE FAMILY PROTEIN"/>
    <property type="match status" value="1"/>
</dbReference>
<sequence>MRLLLVDGSYYAYRSFYAMPALQTSAGAPTNALYGLTVVLRRMLADLRPALAGWAVDDGLCAERVSLCPEYKAHRPEVPEALSVQLDHVEELMAALGVPVLRVAGEEADDVMASYTAAAVEEGMEVVLASNDKDLLALVSSRVSIYQTNGKDFRLLTERDVTEKWGVSPAQIPDLLALIGDSVDNIPGLPGVGKVTAARWLRRYGSLEELLRQAPQASESKLRELTAEQRERILRNRRMVALRTGLPLPIPPEALTVRPDLAKQVELFCRWEFRKLAKEAEEALAAKTGQSELFS</sequence>
<accession>A0A5E6M5G6</accession>
<proteinExistence type="predicted"/>
<dbReference type="Pfam" id="PF01367">
    <property type="entry name" value="5_3_exonuc"/>
    <property type="match status" value="1"/>
</dbReference>
<name>A0A5E6M5G6_9BACT</name>
<dbReference type="OrthoDB" id="9806424at2"/>
<dbReference type="PANTHER" id="PTHR42646">
    <property type="entry name" value="FLAP ENDONUCLEASE XNI"/>
    <property type="match status" value="1"/>
</dbReference>
<dbReference type="SUPFAM" id="SSF47807">
    <property type="entry name" value="5' to 3' exonuclease, C-terminal subdomain"/>
    <property type="match status" value="1"/>
</dbReference>
<dbReference type="SMART" id="SM00475">
    <property type="entry name" value="53EXOc"/>
    <property type="match status" value="1"/>
</dbReference>
<dbReference type="RefSeq" id="WP_142524290.1">
    <property type="nucleotide sequence ID" value="NZ_CABFUZ020000020.1"/>
</dbReference>
<dbReference type="InterPro" id="IPR020045">
    <property type="entry name" value="DNA_polI_H3TH"/>
</dbReference>
<dbReference type="InterPro" id="IPR036279">
    <property type="entry name" value="5-3_exonuclease_C_sf"/>
</dbReference>
<keyword evidence="1" id="KW-0540">Nuclease</keyword>
<dbReference type="Gene3D" id="1.10.150.20">
    <property type="entry name" value="5' to 3' exonuclease, C-terminal subdomain"/>
    <property type="match status" value="1"/>
</dbReference>
<dbReference type="InterPro" id="IPR038969">
    <property type="entry name" value="FEN"/>
</dbReference>
<keyword evidence="2" id="KW-0378">Hydrolase</keyword>
<dbReference type="CDD" id="cd09898">
    <property type="entry name" value="H3TH_53EXO"/>
    <property type="match status" value="1"/>
</dbReference>
<dbReference type="InterPro" id="IPR029060">
    <property type="entry name" value="PIN-like_dom_sf"/>
</dbReference>
<dbReference type="InterPro" id="IPR008918">
    <property type="entry name" value="HhH2"/>
</dbReference>
<reference evidence="5" key="1">
    <citation type="submission" date="2019-09" db="EMBL/GenBank/DDBJ databases">
        <authorList>
            <person name="Cremers G."/>
        </authorList>
    </citation>
    <scope>NUCLEOTIDE SEQUENCE [LARGE SCALE GENOMIC DNA]</scope>
    <source>
        <strain evidence="5">3B</strain>
    </source>
</reference>
<dbReference type="InterPro" id="IPR020046">
    <property type="entry name" value="5-3_exonucl_a-hlix_arch_N"/>
</dbReference>
<dbReference type="GO" id="GO:0033567">
    <property type="term" value="P:DNA replication, Okazaki fragment processing"/>
    <property type="evidence" value="ECO:0007669"/>
    <property type="project" value="InterPro"/>
</dbReference>
<protein>
    <submittedName>
        <fullName evidence="5">DNA polymerase I</fullName>
        <ecNumber evidence="5">2.7.7.7</ecNumber>
    </submittedName>
</protein>
<evidence type="ECO:0000256" key="2">
    <source>
        <dbReference type="ARBA" id="ARBA00022801"/>
    </source>
</evidence>
<keyword evidence="6" id="KW-1185">Reference proteome</keyword>
<evidence type="ECO:0000259" key="4">
    <source>
        <dbReference type="SMART" id="SM00475"/>
    </source>
</evidence>
<dbReference type="AlphaFoldDB" id="A0A5E6M5G6"/>
<dbReference type="EMBL" id="CABFUZ020000020">
    <property type="protein sequence ID" value="VVM04579.1"/>
    <property type="molecule type" value="Genomic_DNA"/>
</dbReference>
<feature type="domain" description="5'-3' exonuclease" evidence="4">
    <location>
        <begin position="1"/>
        <end position="258"/>
    </location>
</feature>
<evidence type="ECO:0000313" key="6">
    <source>
        <dbReference type="Proteomes" id="UP000381693"/>
    </source>
</evidence>
<gene>
    <name evidence="5" type="primary">polA</name>
    <name evidence="5" type="ORF">MAMC_00136</name>
</gene>
<evidence type="ECO:0000256" key="1">
    <source>
        <dbReference type="ARBA" id="ARBA00022722"/>
    </source>
</evidence>
<dbReference type="GO" id="GO:0003887">
    <property type="term" value="F:DNA-directed DNA polymerase activity"/>
    <property type="evidence" value="ECO:0007669"/>
    <property type="project" value="UniProtKB-EC"/>
</dbReference>
<dbReference type="Pfam" id="PF02739">
    <property type="entry name" value="5_3_exonuc_N"/>
    <property type="match status" value="1"/>
</dbReference>
<dbReference type="EC" id="2.7.7.7" evidence="5"/>
<comment type="caution">
    <text evidence="5">The sequence shown here is derived from an EMBL/GenBank/DDBJ whole genome shotgun (WGS) entry which is preliminary data.</text>
</comment>